<keyword evidence="11" id="KW-1133">Transmembrane helix</keyword>
<dbReference type="GO" id="GO:0004609">
    <property type="term" value="F:phosphatidylserine decarboxylase activity"/>
    <property type="evidence" value="ECO:0007669"/>
    <property type="project" value="InterPro"/>
</dbReference>
<dbReference type="OrthoDB" id="9790893at2"/>
<keyword evidence="8" id="KW-0456">Lyase</keyword>
<feature type="transmembrane region" description="Helical" evidence="11">
    <location>
        <begin position="12"/>
        <end position="30"/>
    </location>
</feature>
<gene>
    <name evidence="12" type="ORF">HQ36_02295</name>
</gene>
<keyword evidence="1" id="KW-1003">Cell membrane</keyword>
<proteinExistence type="predicted"/>
<dbReference type="NCBIfam" id="NF003678">
    <property type="entry name" value="PRK05305.1-2"/>
    <property type="match status" value="1"/>
</dbReference>
<dbReference type="EMBL" id="JQZW01000006">
    <property type="protein sequence ID" value="KGN98459.1"/>
    <property type="molecule type" value="Genomic_DNA"/>
</dbReference>
<accession>A0A0A2GDC3</accession>
<keyword evidence="7" id="KW-0594">Phospholipid biosynthesis</keyword>
<keyword evidence="2" id="KW-0444">Lipid biosynthesis</keyword>
<protein>
    <submittedName>
        <fullName evidence="12">Phosphatidylserine decarboxylase</fullName>
    </submittedName>
</protein>
<evidence type="ECO:0000256" key="6">
    <source>
        <dbReference type="ARBA" id="ARBA00023145"/>
    </source>
</evidence>
<dbReference type="PANTHER" id="PTHR35809:SF1">
    <property type="entry name" value="ARCHAETIDYLSERINE DECARBOXYLASE PROENZYME-RELATED"/>
    <property type="match status" value="1"/>
</dbReference>
<dbReference type="AlphaFoldDB" id="A0A0A2GDC3"/>
<dbReference type="InterPro" id="IPR033175">
    <property type="entry name" value="PSD-A"/>
</dbReference>
<dbReference type="Proteomes" id="UP000030134">
    <property type="component" value="Unassembled WGS sequence"/>
</dbReference>
<dbReference type="Pfam" id="PF02666">
    <property type="entry name" value="PS_Dcarbxylase"/>
    <property type="match status" value="1"/>
</dbReference>
<feature type="transmembrane region" description="Helical" evidence="11">
    <location>
        <begin position="36"/>
        <end position="55"/>
    </location>
</feature>
<keyword evidence="13" id="KW-1185">Reference proteome</keyword>
<dbReference type="eggNOG" id="COG0688">
    <property type="taxonomic scope" value="Bacteria"/>
</dbReference>
<evidence type="ECO:0000313" key="12">
    <source>
        <dbReference type="EMBL" id="KGN98459.1"/>
    </source>
</evidence>
<organism evidence="12 13">
    <name type="scientific">Porphyromonas gingivicanis</name>
    <dbReference type="NCBI Taxonomy" id="266762"/>
    <lineage>
        <taxon>Bacteria</taxon>
        <taxon>Pseudomonadati</taxon>
        <taxon>Bacteroidota</taxon>
        <taxon>Bacteroidia</taxon>
        <taxon>Bacteroidales</taxon>
        <taxon>Porphyromonadaceae</taxon>
        <taxon>Porphyromonas</taxon>
    </lineage>
</organism>
<keyword evidence="3" id="KW-0210">Decarboxylase</keyword>
<evidence type="ECO:0000256" key="7">
    <source>
        <dbReference type="ARBA" id="ARBA00023209"/>
    </source>
</evidence>
<sequence length="223" mass="24899">MEMIKVHHEGVGILISFFLVFVVASVTAFFYAHWLIFWIVLLSSVVLMGLALNFFRSPHRSNALVNEPGVIVAPADGKLVVVEETYESEFFHERRLKVSIFMSIFDVHANWFCCNGLVKHVSHTEGNFLKAFLPKSSVENERSAVIIETPEGYKVLERQIAGAVARRIVTYPEVGDVATINDFIGFIKFGSRIDLYLPIGTEICLTPGIKVKGNTTILGKLPV</sequence>
<keyword evidence="6" id="KW-0865">Zymogen</keyword>
<evidence type="ECO:0000256" key="2">
    <source>
        <dbReference type="ARBA" id="ARBA00022516"/>
    </source>
</evidence>
<evidence type="ECO:0000256" key="9">
    <source>
        <dbReference type="ARBA" id="ARBA00023264"/>
    </source>
</evidence>
<dbReference type="InterPro" id="IPR003817">
    <property type="entry name" value="PS_Dcarbxylase"/>
</dbReference>
<evidence type="ECO:0000256" key="5">
    <source>
        <dbReference type="ARBA" id="ARBA00023136"/>
    </source>
</evidence>
<dbReference type="GO" id="GO:0008654">
    <property type="term" value="P:phospholipid biosynthetic process"/>
    <property type="evidence" value="ECO:0007669"/>
    <property type="project" value="UniProtKB-KW"/>
</dbReference>
<evidence type="ECO:0000256" key="3">
    <source>
        <dbReference type="ARBA" id="ARBA00022793"/>
    </source>
</evidence>
<evidence type="ECO:0000256" key="8">
    <source>
        <dbReference type="ARBA" id="ARBA00023239"/>
    </source>
</evidence>
<evidence type="ECO:0000256" key="1">
    <source>
        <dbReference type="ARBA" id="ARBA00022475"/>
    </source>
</evidence>
<name>A0A0A2GDC3_9PORP</name>
<evidence type="ECO:0000256" key="4">
    <source>
        <dbReference type="ARBA" id="ARBA00023098"/>
    </source>
</evidence>
<comment type="caution">
    <text evidence="12">The sequence shown here is derived from an EMBL/GenBank/DDBJ whole genome shotgun (WGS) entry which is preliminary data.</text>
</comment>
<keyword evidence="5 11" id="KW-0472">Membrane</keyword>
<keyword evidence="10" id="KW-0670">Pyruvate</keyword>
<evidence type="ECO:0000256" key="10">
    <source>
        <dbReference type="ARBA" id="ARBA00023317"/>
    </source>
</evidence>
<keyword evidence="4" id="KW-0443">Lipid metabolism</keyword>
<evidence type="ECO:0000313" key="13">
    <source>
        <dbReference type="Proteomes" id="UP000030134"/>
    </source>
</evidence>
<evidence type="ECO:0000256" key="11">
    <source>
        <dbReference type="SAM" id="Phobius"/>
    </source>
</evidence>
<keyword evidence="9" id="KW-1208">Phospholipid metabolism</keyword>
<reference evidence="12 13" key="1">
    <citation type="submission" date="2014-08" db="EMBL/GenBank/DDBJ databases">
        <title>Porphyromonas gingivicanis strain:COT-022_OH1391 Genome sequencing.</title>
        <authorList>
            <person name="Wallis C."/>
            <person name="Deusch O."/>
            <person name="O'Flynn C."/>
            <person name="Davis I."/>
            <person name="Jospin G."/>
            <person name="Darling A.E."/>
            <person name="Coil D.A."/>
            <person name="Alexiev A."/>
            <person name="Horsfall A."/>
            <person name="Kirkwood N."/>
            <person name="Harris S."/>
            <person name="Eisen J.A."/>
        </authorList>
    </citation>
    <scope>NUCLEOTIDE SEQUENCE [LARGE SCALE GENOMIC DNA]</scope>
    <source>
        <strain evidence="13">COT-022 OH1391</strain>
    </source>
</reference>
<keyword evidence="11" id="KW-0812">Transmembrane</keyword>
<dbReference type="PANTHER" id="PTHR35809">
    <property type="entry name" value="ARCHAETIDYLSERINE DECARBOXYLASE PROENZYME-RELATED"/>
    <property type="match status" value="1"/>
</dbReference>
<dbReference type="STRING" id="266762.HQ36_02295"/>